<evidence type="ECO:0008006" key="3">
    <source>
        <dbReference type="Google" id="ProtNLM"/>
    </source>
</evidence>
<dbReference type="Proteomes" id="UP000596092">
    <property type="component" value="Chromosome"/>
</dbReference>
<dbReference type="KEGG" id="dog:HP555_01070"/>
<dbReference type="RefSeq" id="WP_199263378.1">
    <property type="nucleotide sequence ID" value="NZ_CP054140.1"/>
</dbReference>
<protein>
    <recommendedName>
        <fullName evidence="3">HNH endonuclease</fullName>
    </recommendedName>
</protein>
<proteinExistence type="predicted"/>
<gene>
    <name evidence="1" type="ORF">HP555_01070</name>
</gene>
<sequence length="257" mass="29311">MTTVGTCALCRTPASILLKSHIIPEFFYKRVYTKTHKFTAIALDEEERLAIEQKGYRENLLCAVCETKLSKWEGELSRFVAQVISDSYTTCSTTQVGTVTVVNGVNYSSVKMAMLSIFWRMSIAQHNLFSLYKLGPYEEDFRNLLDQHIVPAGTEFPILLSKGTLDGKFLPGILFPMGRGRYGDHFIMQSVVLNGIVFDCFMTRTRTIPNEIVNFSLQPNGRVLIPSKSYEQLGVNIDEFSQRIRNPDVKKFYQKYL</sequence>
<name>A0A7T5VAY9_9BACT</name>
<evidence type="ECO:0000313" key="1">
    <source>
        <dbReference type="EMBL" id="QQG64545.1"/>
    </source>
</evidence>
<dbReference type="AlphaFoldDB" id="A0A7T5VAY9"/>
<keyword evidence="2" id="KW-1185">Reference proteome</keyword>
<dbReference type="EMBL" id="CP054140">
    <property type="protein sequence ID" value="QQG64545.1"/>
    <property type="molecule type" value="Genomic_DNA"/>
</dbReference>
<evidence type="ECO:0000313" key="2">
    <source>
        <dbReference type="Proteomes" id="UP000596092"/>
    </source>
</evidence>
<reference evidence="1 2" key="1">
    <citation type="submission" date="2020-05" db="EMBL/GenBank/DDBJ databases">
        <title>Complete genome of Desulfobulbus oligotrophicus.</title>
        <authorList>
            <person name="Podar M."/>
        </authorList>
    </citation>
    <scope>NUCLEOTIDE SEQUENCE [LARGE SCALE GENOMIC DNA]</scope>
    <source>
        <strain evidence="1 2">Prop6</strain>
    </source>
</reference>
<organism evidence="1 2">
    <name type="scientific">Desulfobulbus oligotrophicus</name>
    <dbReference type="NCBI Taxonomy" id="1909699"/>
    <lineage>
        <taxon>Bacteria</taxon>
        <taxon>Pseudomonadati</taxon>
        <taxon>Thermodesulfobacteriota</taxon>
        <taxon>Desulfobulbia</taxon>
        <taxon>Desulfobulbales</taxon>
        <taxon>Desulfobulbaceae</taxon>
        <taxon>Desulfobulbus</taxon>
    </lineage>
</organism>
<accession>A0A7T5VAY9</accession>